<dbReference type="InterPro" id="IPR017938">
    <property type="entry name" value="Riboflavin_synthase-like_b-brl"/>
</dbReference>
<gene>
    <name evidence="11" type="ORF">U0042_09355</name>
</gene>
<evidence type="ECO:0000256" key="4">
    <source>
        <dbReference type="ARBA" id="ARBA00022714"/>
    </source>
</evidence>
<dbReference type="InterPro" id="IPR001041">
    <property type="entry name" value="2Fe-2S_ferredoxin-type"/>
</dbReference>
<dbReference type="SUPFAM" id="SSF63380">
    <property type="entry name" value="Riboflavin synthase domain-like"/>
    <property type="match status" value="1"/>
</dbReference>
<dbReference type="RefSeq" id="WP_114815071.1">
    <property type="nucleotide sequence ID" value="NZ_CP139965.1"/>
</dbReference>
<evidence type="ECO:0000256" key="8">
    <source>
        <dbReference type="ARBA" id="ARBA00023014"/>
    </source>
</evidence>
<dbReference type="Gene3D" id="2.40.30.10">
    <property type="entry name" value="Translation factors"/>
    <property type="match status" value="1"/>
</dbReference>
<evidence type="ECO:0000256" key="7">
    <source>
        <dbReference type="ARBA" id="ARBA00023004"/>
    </source>
</evidence>
<dbReference type="Pfam" id="PF00111">
    <property type="entry name" value="Fer2"/>
    <property type="match status" value="1"/>
</dbReference>
<feature type="domain" description="2Fe-2S ferredoxin-type" evidence="9">
    <location>
        <begin position="226"/>
        <end position="311"/>
    </location>
</feature>
<evidence type="ECO:0000256" key="1">
    <source>
        <dbReference type="ARBA" id="ARBA00001917"/>
    </source>
</evidence>
<evidence type="ECO:0000256" key="3">
    <source>
        <dbReference type="ARBA" id="ARBA00022643"/>
    </source>
</evidence>
<dbReference type="PRINTS" id="PR00409">
    <property type="entry name" value="PHDIOXRDTASE"/>
</dbReference>
<dbReference type="InterPro" id="IPR050415">
    <property type="entry name" value="MRET"/>
</dbReference>
<keyword evidence="2" id="KW-0285">Flavoprotein</keyword>
<name>A0ABZ0WR34_9BURK</name>
<keyword evidence="8" id="KW-0411">Iron-sulfur</keyword>
<evidence type="ECO:0000259" key="9">
    <source>
        <dbReference type="PROSITE" id="PS51085"/>
    </source>
</evidence>
<evidence type="ECO:0000259" key="10">
    <source>
        <dbReference type="PROSITE" id="PS51384"/>
    </source>
</evidence>
<dbReference type="GO" id="GO:0016491">
    <property type="term" value="F:oxidoreductase activity"/>
    <property type="evidence" value="ECO:0007669"/>
    <property type="project" value="UniProtKB-KW"/>
</dbReference>
<keyword evidence="12" id="KW-1185">Reference proteome</keyword>
<organism evidence="11 12">
    <name type="scientific">Paraburkholderia kururiensis</name>
    <dbReference type="NCBI Taxonomy" id="984307"/>
    <lineage>
        <taxon>Bacteria</taxon>
        <taxon>Pseudomonadati</taxon>
        <taxon>Pseudomonadota</taxon>
        <taxon>Betaproteobacteria</taxon>
        <taxon>Burkholderiales</taxon>
        <taxon>Burkholderiaceae</taxon>
        <taxon>Paraburkholderia</taxon>
    </lineage>
</organism>
<keyword evidence="4" id="KW-0001">2Fe-2S</keyword>
<accession>A0ABZ0WR34</accession>
<dbReference type="PROSITE" id="PS51384">
    <property type="entry name" value="FAD_FR"/>
    <property type="match status" value="1"/>
</dbReference>
<dbReference type="Gene3D" id="3.40.50.80">
    <property type="entry name" value="Nucleotide-binding domain of ferredoxin-NADP reductase (FNR) module"/>
    <property type="match status" value="1"/>
</dbReference>
<protein>
    <submittedName>
        <fullName evidence="11">PDR/VanB family oxidoreductase</fullName>
        <ecNumber evidence="11">1.-.-.-</ecNumber>
    </submittedName>
</protein>
<dbReference type="Gene3D" id="3.10.20.30">
    <property type="match status" value="1"/>
</dbReference>
<dbReference type="InterPro" id="IPR012675">
    <property type="entry name" value="Beta-grasp_dom_sf"/>
</dbReference>
<comment type="cofactor">
    <cofactor evidence="1">
        <name>FMN</name>
        <dbReference type="ChEBI" id="CHEBI:58210"/>
    </cofactor>
</comment>
<dbReference type="PROSITE" id="PS51085">
    <property type="entry name" value="2FE2S_FER_2"/>
    <property type="match status" value="1"/>
</dbReference>
<keyword evidence="7" id="KW-0408">Iron</keyword>
<evidence type="ECO:0000313" key="11">
    <source>
        <dbReference type="EMBL" id="WQD79857.1"/>
    </source>
</evidence>
<evidence type="ECO:0000256" key="5">
    <source>
        <dbReference type="ARBA" id="ARBA00022723"/>
    </source>
</evidence>
<dbReference type="InterPro" id="IPR054582">
    <property type="entry name" value="DmmA-like_N"/>
</dbReference>
<dbReference type="Pfam" id="PF22290">
    <property type="entry name" value="DmmA-like_N"/>
    <property type="match status" value="1"/>
</dbReference>
<dbReference type="PANTHER" id="PTHR47354">
    <property type="entry name" value="NADH OXIDOREDUCTASE HCR"/>
    <property type="match status" value="1"/>
</dbReference>
<dbReference type="SUPFAM" id="SSF54292">
    <property type="entry name" value="2Fe-2S ferredoxin-like"/>
    <property type="match status" value="1"/>
</dbReference>
<evidence type="ECO:0000256" key="2">
    <source>
        <dbReference type="ARBA" id="ARBA00022630"/>
    </source>
</evidence>
<dbReference type="CDD" id="cd00207">
    <property type="entry name" value="fer2"/>
    <property type="match status" value="1"/>
</dbReference>
<keyword evidence="3" id="KW-0288">FMN</keyword>
<dbReference type="InterPro" id="IPR017927">
    <property type="entry name" value="FAD-bd_FR_type"/>
</dbReference>
<keyword evidence="6 11" id="KW-0560">Oxidoreductase</keyword>
<dbReference type="Proteomes" id="UP001325479">
    <property type="component" value="Chromosome"/>
</dbReference>
<dbReference type="SUPFAM" id="SSF52343">
    <property type="entry name" value="Ferredoxin reductase-like, C-terminal NADP-linked domain"/>
    <property type="match status" value="1"/>
</dbReference>
<dbReference type="InterPro" id="IPR039261">
    <property type="entry name" value="FNR_nucleotide-bd"/>
</dbReference>
<dbReference type="EMBL" id="CP139965">
    <property type="protein sequence ID" value="WQD79857.1"/>
    <property type="molecule type" value="Genomic_DNA"/>
</dbReference>
<dbReference type="InterPro" id="IPR036010">
    <property type="entry name" value="2Fe-2S_ferredoxin-like_sf"/>
</dbReference>
<feature type="domain" description="FAD-binding FR-type" evidence="10">
    <location>
        <begin position="1"/>
        <end position="105"/>
    </location>
</feature>
<dbReference type="InterPro" id="IPR006058">
    <property type="entry name" value="2Fe2S_fd_BS"/>
</dbReference>
<evidence type="ECO:0000256" key="6">
    <source>
        <dbReference type="ARBA" id="ARBA00023002"/>
    </source>
</evidence>
<dbReference type="EC" id="1.-.-.-" evidence="11"/>
<dbReference type="PANTHER" id="PTHR47354:SF1">
    <property type="entry name" value="CARNITINE MONOOXYGENASE REDUCTASE SUBUNIT"/>
    <property type="match status" value="1"/>
</dbReference>
<dbReference type="PROSITE" id="PS00197">
    <property type="entry name" value="2FE2S_FER_1"/>
    <property type="match status" value="1"/>
</dbReference>
<proteinExistence type="predicted"/>
<evidence type="ECO:0000313" key="12">
    <source>
        <dbReference type="Proteomes" id="UP001325479"/>
    </source>
</evidence>
<sequence length="311" mass="33840">MNTLDVRVSSVRSLTPVIRELTLAPVHARLPPFSAGSHIQLRMNDGTRIIRNAYSLLGDPMDRETWRIAVRRQERSRGGSAFVHERVHAGMTLRVTAPANLFALNATCRTHILVAGGIGITPFLAHIAELERSGADYELHYACRPGLTDAYLADLSARIGARLHSYDGSQRVFDARRVLAGRPLGAHVYVCGPERMLADVRHAARVLGWPDSRVHWEAFVAAAPGAPFTAQLGRSARSIDVASDQSLLEALESAGVHVPNLCRGGVCGQCATRYTGGEVEHRDAYLTVAQRATHLMPCVSRACGRTLTLDL</sequence>
<keyword evidence="5" id="KW-0479">Metal-binding</keyword>
<dbReference type="CDD" id="cd06185">
    <property type="entry name" value="PDR_like"/>
    <property type="match status" value="1"/>
</dbReference>
<reference evidence="11 12" key="1">
    <citation type="submission" date="2023-12" db="EMBL/GenBank/DDBJ databases">
        <title>Genome sequencing and assembly of bacterial species from a model synthetic community.</title>
        <authorList>
            <person name="Hogle S.L."/>
        </authorList>
    </citation>
    <scope>NUCLEOTIDE SEQUENCE [LARGE SCALE GENOMIC DNA]</scope>
    <source>
        <strain evidence="11 12">HAMBI 2494</strain>
    </source>
</reference>